<dbReference type="AlphaFoldDB" id="A0A0E9UTV9"/>
<reference evidence="1" key="2">
    <citation type="journal article" date="2015" name="Fish Shellfish Immunol.">
        <title>Early steps in the European eel (Anguilla anguilla)-Vibrio vulnificus interaction in the gills: Role of the RtxA13 toxin.</title>
        <authorList>
            <person name="Callol A."/>
            <person name="Pajuelo D."/>
            <person name="Ebbesson L."/>
            <person name="Teles M."/>
            <person name="MacKenzie S."/>
            <person name="Amaro C."/>
        </authorList>
    </citation>
    <scope>NUCLEOTIDE SEQUENCE</scope>
</reference>
<name>A0A0E9UTV9_ANGAN</name>
<proteinExistence type="predicted"/>
<organism evidence="1">
    <name type="scientific">Anguilla anguilla</name>
    <name type="common">European freshwater eel</name>
    <name type="synonym">Muraena anguilla</name>
    <dbReference type="NCBI Taxonomy" id="7936"/>
    <lineage>
        <taxon>Eukaryota</taxon>
        <taxon>Metazoa</taxon>
        <taxon>Chordata</taxon>
        <taxon>Craniata</taxon>
        <taxon>Vertebrata</taxon>
        <taxon>Euteleostomi</taxon>
        <taxon>Actinopterygii</taxon>
        <taxon>Neopterygii</taxon>
        <taxon>Teleostei</taxon>
        <taxon>Anguilliformes</taxon>
        <taxon>Anguillidae</taxon>
        <taxon>Anguilla</taxon>
    </lineage>
</organism>
<accession>A0A0E9UTV9</accession>
<sequence>MYMTTLFSVLKGIELFRFTKPIPSPRHKHRCS</sequence>
<protein>
    <submittedName>
        <fullName evidence="1">Uncharacterized protein</fullName>
    </submittedName>
</protein>
<evidence type="ECO:0000313" key="1">
    <source>
        <dbReference type="EMBL" id="JAH69284.1"/>
    </source>
</evidence>
<reference evidence="1" key="1">
    <citation type="submission" date="2014-11" db="EMBL/GenBank/DDBJ databases">
        <authorList>
            <person name="Amaro Gonzalez C."/>
        </authorList>
    </citation>
    <scope>NUCLEOTIDE SEQUENCE</scope>
</reference>
<dbReference type="EMBL" id="GBXM01039293">
    <property type="protein sequence ID" value="JAH69284.1"/>
    <property type="molecule type" value="Transcribed_RNA"/>
</dbReference>